<dbReference type="Proteomes" id="UP001151760">
    <property type="component" value="Unassembled WGS sequence"/>
</dbReference>
<gene>
    <name evidence="1" type="ORF">Tco_0861705</name>
</gene>
<reference evidence="1" key="1">
    <citation type="journal article" date="2022" name="Int. J. Mol. Sci.">
        <title>Draft Genome of Tanacetum Coccineum: Genomic Comparison of Closely Related Tanacetum-Family Plants.</title>
        <authorList>
            <person name="Yamashiro T."/>
            <person name="Shiraishi A."/>
            <person name="Nakayama K."/>
            <person name="Satake H."/>
        </authorList>
    </citation>
    <scope>NUCLEOTIDE SEQUENCE</scope>
</reference>
<evidence type="ECO:0000313" key="2">
    <source>
        <dbReference type="Proteomes" id="UP001151760"/>
    </source>
</evidence>
<accession>A0ABQ5BJE9</accession>
<organism evidence="1 2">
    <name type="scientific">Tanacetum coccineum</name>
    <dbReference type="NCBI Taxonomy" id="301880"/>
    <lineage>
        <taxon>Eukaryota</taxon>
        <taxon>Viridiplantae</taxon>
        <taxon>Streptophyta</taxon>
        <taxon>Embryophyta</taxon>
        <taxon>Tracheophyta</taxon>
        <taxon>Spermatophyta</taxon>
        <taxon>Magnoliopsida</taxon>
        <taxon>eudicotyledons</taxon>
        <taxon>Gunneridae</taxon>
        <taxon>Pentapetalae</taxon>
        <taxon>asterids</taxon>
        <taxon>campanulids</taxon>
        <taxon>Asterales</taxon>
        <taxon>Asteraceae</taxon>
        <taxon>Asteroideae</taxon>
        <taxon>Anthemideae</taxon>
        <taxon>Anthemidinae</taxon>
        <taxon>Tanacetum</taxon>
    </lineage>
</organism>
<reference evidence="1" key="2">
    <citation type="submission" date="2022-01" db="EMBL/GenBank/DDBJ databases">
        <authorList>
            <person name="Yamashiro T."/>
            <person name="Shiraishi A."/>
            <person name="Satake H."/>
            <person name="Nakayama K."/>
        </authorList>
    </citation>
    <scope>NUCLEOTIDE SEQUENCE</scope>
</reference>
<proteinExistence type="predicted"/>
<evidence type="ECO:0000313" key="1">
    <source>
        <dbReference type="EMBL" id="GJT14663.1"/>
    </source>
</evidence>
<protein>
    <submittedName>
        <fullName evidence="1">Uncharacterized protein</fullName>
    </submittedName>
</protein>
<dbReference type="EMBL" id="BQNB010013332">
    <property type="protein sequence ID" value="GJT14663.1"/>
    <property type="molecule type" value="Genomic_DNA"/>
</dbReference>
<comment type="caution">
    <text evidence="1">The sequence shown here is derived from an EMBL/GenBank/DDBJ whole genome shotgun (WGS) entry which is preliminary data.</text>
</comment>
<name>A0ABQ5BJE9_9ASTR</name>
<keyword evidence="2" id="KW-1185">Reference proteome</keyword>
<sequence>MMAKKLSKFSKLGDSGTTGDILDANFTAKRIFDSSLLLATIIRMPTNLSNLVMLVKDKAKSLNVMRCLKMQSKFVRFSIYGVSILWDLFRHLGLVYGKACQLPVELEHKAYWAFKIANFDLRTAGGSSKAFRSMTLSELRDQASRIRFYLKVKTKNATRFQDKE</sequence>